<dbReference type="EMBL" id="JAJTJA010000009">
    <property type="protein sequence ID" value="KAH8694030.1"/>
    <property type="molecule type" value="Genomic_DNA"/>
</dbReference>
<keyword evidence="1" id="KW-0732">Signal</keyword>
<keyword evidence="3" id="KW-1185">Reference proteome</keyword>
<protein>
    <submittedName>
        <fullName evidence="2">Uncharacterized protein</fullName>
    </submittedName>
</protein>
<dbReference type="Proteomes" id="UP001201262">
    <property type="component" value="Unassembled WGS sequence"/>
</dbReference>
<organism evidence="2 3">
    <name type="scientific">Talaromyces proteolyticus</name>
    <dbReference type="NCBI Taxonomy" id="1131652"/>
    <lineage>
        <taxon>Eukaryota</taxon>
        <taxon>Fungi</taxon>
        <taxon>Dikarya</taxon>
        <taxon>Ascomycota</taxon>
        <taxon>Pezizomycotina</taxon>
        <taxon>Eurotiomycetes</taxon>
        <taxon>Eurotiomycetidae</taxon>
        <taxon>Eurotiales</taxon>
        <taxon>Trichocomaceae</taxon>
        <taxon>Talaromyces</taxon>
        <taxon>Talaromyces sect. Bacilispori</taxon>
    </lineage>
</organism>
<dbReference type="GeneID" id="70251072"/>
<dbReference type="AlphaFoldDB" id="A0AAD4PXX7"/>
<comment type="caution">
    <text evidence="2">The sequence shown here is derived from an EMBL/GenBank/DDBJ whole genome shotgun (WGS) entry which is preliminary data.</text>
</comment>
<evidence type="ECO:0000256" key="1">
    <source>
        <dbReference type="SAM" id="SignalP"/>
    </source>
</evidence>
<sequence length="180" mass="19318">MLFPKALLFAAAVTAWTIPEDIGDGIYTVSTNDQGETVHNFVANLTAVPDAGPKSAKFRRQGLSGANNIQCFYDNLNHADTDAVNVNIDNQCGSGGVLQGDGSENGRDFYAVQNDVVSYVCNLSGNKNNCYASERQAADRLITADCGWYASGEDNAPDRSIVYGYQPRDSDFCGRGINGK</sequence>
<feature type="chain" id="PRO_5041990870" evidence="1">
    <location>
        <begin position="18"/>
        <end position="180"/>
    </location>
</feature>
<name>A0AAD4PXX7_9EURO</name>
<proteinExistence type="predicted"/>
<evidence type="ECO:0000313" key="2">
    <source>
        <dbReference type="EMBL" id="KAH8694030.1"/>
    </source>
</evidence>
<gene>
    <name evidence="2" type="ORF">BGW36DRAFT_430053</name>
</gene>
<evidence type="ECO:0000313" key="3">
    <source>
        <dbReference type="Proteomes" id="UP001201262"/>
    </source>
</evidence>
<dbReference type="RefSeq" id="XP_046069700.1">
    <property type="nucleotide sequence ID" value="XM_046220785.1"/>
</dbReference>
<accession>A0AAD4PXX7</accession>
<feature type="signal peptide" evidence="1">
    <location>
        <begin position="1"/>
        <end position="17"/>
    </location>
</feature>
<reference evidence="2" key="1">
    <citation type="submission" date="2021-12" db="EMBL/GenBank/DDBJ databases">
        <title>Convergent genome expansion in fungi linked to evolution of root-endophyte symbiosis.</title>
        <authorList>
            <consortium name="DOE Joint Genome Institute"/>
            <person name="Ke Y.-H."/>
            <person name="Bonito G."/>
            <person name="Liao H.-L."/>
            <person name="Looney B."/>
            <person name="Rojas-Flechas A."/>
            <person name="Nash J."/>
            <person name="Hameed K."/>
            <person name="Schadt C."/>
            <person name="Martin F."/>
            <person name="Crous P.W."/>
            <person name="Miettinen O."/>
            <person name="Magnuson J.K."/>
            <person name="Labbe J."/>
            <person name="Jacobson D."/>
            <person name="Doktycz M.J."/>
            <person name="Veneault-Fourrey C."/>
            <person name="Kuo A."/>
            <person name="Mondo S."/>
            <person name="Calhoun S."/>
            <person name="Riley R."/>
            <person name="Ohm R."/>
            <person name="LaButti K."/>
            <person name="Andreopoulos B."/>
            <person name="Pangilinan J."/>
            <person name="Nolan M."/>
            <person name="Tritt A."/>
            <person name="Clum A."/>
            <person name="Lipzen A."/>
            <person name="Daum C."/>
            <person name="Barry K."/>
            <person name="Grigoriev I.V."/>
            <person name="Vilgalys R."/>
        </authorList>
    </citation>
    <scope>NUCLEOTIDE SEQUENCE</scope>
    <source>
        <strain evidence="2">PMI_201</strain>
    </source>
</reference>